<accession>A0A9N9NEN4</accession>
<reference evidence="1" key="1">
    <citation type="submission" date="2021-06" db="EMBL/GenBank/DDBJ databases">
        <authorList>
            <person name="Kallberg Y."/>
            <person name="Tangrot J."/>
            <person name="Rosling A."/>
        </authorList>
    </citation>
    <scope>NUCLEOTIDE SEQUENCE</scope>
    <source>
        <strain evidence="1">CL551</strain>
    </source>
</reference>
<keyword evidence="2" id="KW-1185">Reference proteome</keyword>
<feature type="non-terminal residue" evidence="1">
    <location>
        <position position="46"/>
    </location>
</feature>
<name>A0A9N9NEN4_9GLOM</name>
<gene>
    <name evidence="1" type="ORF">AMORRO_LOCUS13989</name>
</gene>
<protein>
    <submittedName>
        <fullName evidence="1">14657_t:CDS:1</fullName>
    </submittedName>
</protein>
<proteinExistence type="predicted"/>
<dbReference type="Proteomes" id="UP000789342">
    <property type="component" value="Unassembled WGS sequence"/>
</dbReference>
<dbReference type="EMBL" id="CAJVPV010026068">
    <property type="protein sequence ID" value="CAG8730610.1"/>
    <property type="molecule type" value="Genomic_DNA"/>
</dbReference>
<evidence type="ECO:0000313" key="1">
    <source>
        <dbReference type="EMBL" id="CAG8730610.1"/>
    </source>
</evidence>
<comment type="caution">
    <text evidence="1">The sequence shown here is derived from an EMBL/GenBank/DDBJ whole genome shotgun (WGS) entry which is preliminary data.</text>
</comment>
<dbReference type="AlphaFoldDB" id="A0A9N9NEN4"/>
<organism evidence="1 2">
    <name type="scientific">Acaulospora morrowiae</name>
    <dbReference type="NCBI Taxonomy" id="94023"/>
    <lineage>
        <taxon>Eukaryota</taxon>
        <taxon>Fungi</taxon>
        <taxon>Fungi incertae sedis</taxon>
        <taxon>Mucoromycota</taxon>
        <taxon>Glomeromycotina</taxon>
        <taxon>Glomeromycetes</taxon>
        <taxon>Diversisporales</taxon>
        <taxon>Acaulosporaceae</taxon>
        <taxon>Acaulospora</taxon>
    </lineage>
</organism>
<sequence length="46" mass="5411">MDYETHEWRNICISDSLHREYSSSSPIILLVGGSAICQFFYKERDL</sequence>
<evidence type="ECO:0000313" key="2">
    <source>
        <dbReference type="Proteomes" id="UP000789342"/>
    </source>
</evidence>